<keyword evidence="6 9" id="KW-0812">Transmembrane</keyword>
<feature type="domain" description="Histidine kinase" evidence="10">
    <location>
        <begin position="385"/>
        <end position="613"/>
    </location>
</feature>
<dbReference type="GO" id="GO:0000155">
    <property type="term" value="F:phosphorelay sensor kinase activity"/>
    <property type="evidence" value="ECO:0007669"/>
    <property type="project" value="InterPro"/>
</dbReference>
<dbReference type="OrthoDB" id="2521613at2"/>
<feature type="coiled-coil region" evidence="8">
    <location>
        <begin position="342"/>
        <end position="376"/>
    </location>
</feature>
<evidence type="ECO:0000256" key="6">
    <source>
        <dbReference type="ARBA" id="ARBA00022692"/>
    </source>
</evidence>
<keyword evidence="4" id="KW-1003">Cell membrane</keyword>
<dbReference type="Gene3D" id="1.10.287.130">
    <property type="match status" value="1"/>
</dbReference>
<keyword evidence="5" id="KW-0597">Phosphoprotein</keyword>
<dbReference type="Pfam" id="PF21623">
    <property type="entry name" value="HK_sensor_dom_bact"/>
    <property type="match status" value="1"/>
</dbReference>
<dbReference type="CDD" id="cd00075">
    <property type="entry name" value="HATPase"/>
    <property type="match status" value="1"/>
</dbReference>
<dbReference type="SUPFAM" id="SSF55874">
    <property type="entry name" value="ATPase domain of HSP90 chaperone/DNA topoisomerase II/histidine kinase"/>
    <property type="match status" value="1"/>
</dbReference>
<organism evidence="11 12">
    <name type="scientific">Salinimonas sediminis</name>
    <dbReference type="NCBI Taxonomy" id="2303538"/>
    <lineage>
        <taxon>Bacteria</taxon>
        <taxon>Pseudomonadati</taxon>
        <taxon>Pseudomonadota</taxon>
        <taxon>Gammaproteobacteria</taxon>
        <taxon>Alteromonadales</taxon>
        <taxon>Alteromonadaceae</taxon>
        <taxon>Alteromonas/Salinimonas group</taxon>
        <taxon>Salinimonas</taxon>
    </lineage>
</organism>
<dbReference type="PANTHER" id="PTHR43065">
    <property type="entry name" value="SENSOR HISTIDINE KINASE"/>
    <property type="match status" value="1"/>
</dbReference>
<dbReference type="GO" id="GO:0005886">
    <property type="term" value="C:plasma membrane"/>
    <property type="evidence" value="ECO:0007669"/>
    <property type="project" value="UniProtKB-SubCell"/>
</dbReference>
<dbReference type="AlphaFoldDB" id="A0A346NQB4"/>
<dbReference type="SMART" id="SM00387">
    <property type="entry name" value="HATPase_c"/>
    <property type="match status" value="1"/>
</dbReference>
<name>A0A346NQB4_9ALTE</name>
<dbReference type="Proteomes" id="UP000262073">
    <property type="component" value="Chromosome"/>
</dbReference>
<keyword evidence="7 9" id="KW-1133">Transmembrane helix</keyword>
<dbReference type="SUPFAM" id="SSF103190">
    <property type="entry name" value="Sensory domain-like"/>
    <property type="match status" value="1"/>
</dbReference>
<dbReference type="InterPro" id="IPR003661">
    <property type="entry name" value="HisK_dim/P_dom"/>
</dbReference>
<dbReference type="Gene3D" id="3.30.565.10">
    <property type="entry name" value="Histidine kinase-like ATPase, C-terminal domain"/>
    <property type="match status" value="1"/>
</dbReference>
<keyword evidence="9" id="KW-0472">Membrane</keyword>
<dbReference type="SUPFAM" id="SSF47384">
    <property type="entry name" value="Homodimeric domain of signal transducing histidine kinase"/>
    <property type="match status" value="1"/>
</dbReference>
<reference evidence="11 12" key="1">
    <citation type="submission" date="2018-08" db="EMBL/GenBank/DDBJ databases">
        <title>Salinimonas sediminis sp. nov., a piezophilic bacterium isolated from a deep-sea sediment sample from the New Britain Trench.</title>
        <authorList>
            <person name="Cao J."/>
        </authorList>
    </citation>
    <scope>NUCLEOTIDE SEQUENCE [LARGE SCALE GENOMIC DNA]</scope>
    <source>
        <strain evidence="11 12">N102</strain>
    </source>
</reference>
<evidence type="ECO:0000256" key="1">
    <source>
        <dbReference type="ARBA" id="ARBA00000085"/>
    </source>
</evidence>
<dbReference type="PROSITE" id="PS50109">
    <property type="entry name" value="HIS_KIN"/>
    <property type="match status" value="1"/>
</dbReference>
<comment type="catalytic activity">
    <reaction evidence="1">
        <text>ATP + protein L-histidine = ADP + protein N-phospho-L-histidine.</text>
        <dbReference type="EC" id="2.7.13.3"/>
    </reaction>
</comment>
<dbReference type="Gene3D" id="3.30.450.20">
    <property type="entry name" value="PAS domain"/>
    <property type="match status" value="1"/>
</dbReference>
<dbReference type="InterPro" id="IPR003594">
    <property type="entry name" value="HATPase_dom"/>
</dbReference>
<evidence type="ECO:0000256" key="4">
    <source>
        <dbReference type="ARBA" id="ARBA00022475"/>
    </source>
</evidence>
<dbReference type="CDD" id="cd00082">
    <property type="entry name" value="HisKA"/>
    <property type="match status" value="1"/>
</dbReference>
<protein>
    <recommendedName>
        <fullName evidence="3">histidine kinase</fullName>
        <ecNumber evidence="3">2.7.13.3</ecNumber>
    </recommendedName>
</protein>
<dbReference type="InterPro" id="IPR004358">
    <property type="entry name" value="Sig_transdc_His_kin-like_C"/>
</dbReference>
<evidence type="ECO:0000256" key="5">
    <source>
        <dbReference type="ARBA" id="ARBA00022553"/>
    </source>
</evidence>
<dbReference type="InterPro" id="IPR048760">
    <property type="entry name" value="VP0354-like_sensor_dom"/>
</dbReference>
<evidence type="ECO:0000313" key="12">
    <source>
        <dbReference type="Proteomes" id="UP000262073"/>
    </source>
</evidence>
<dbReference type="RefSeq" id="WP_108568450.1">
    <property type="nucleotide sequence ID" value="NZ_CP031769.1"/>
</dbReference>
<comment type="subcellular location">
    <subcellularLocation>
        <location evidence="2">Cell membrane</location>
        <topology evidence="2">Multi-pass membrane protein</topology>
    </subcellularLocation>
</comment>
<dbReference type="EMBL" id="CP031769">
    <property type="protein sequence ID" value="AXR07721.1"/>
    <property type="molecule type" value="Genomic_DNA"/>
</dbReference>
<keyword evidence="11" id="KW-0418">Kinase</keyword>
<dbReference type="KEGG" id="salm:D0Y50_15965"/>
<dbReference type="InterPro" id="IPR005467">
    <property type="entry name" value="His_kinase_dom"/>
</dbReference>
<evidence type="ECO:0000256" key="3">
    <source>
        <dbReference type="ARBA" id="ARBA00012438"/>
    </source>
</evidence>
<keyword evidence="12" id="KW-1185">Reference proteome</keyword>
<dbReference type="InterPro" id="IPR029151">
    <property type="entry name" value="Sensor-like_sf"/>
</dbReference>
<evidence type="ECO:0000256" key="8">
    <source>
        <dbReference type="SAM" id="Coils"/>
    </source>
</evidence>
<dbReference type="InterPro" id="IPR036890">
    <property type="entry name" value="HATPase_C_sf"/>
</dbReference>
<keyword evidence="8" id="KW-0175">Coiled coil</keyword>
<evidence type="ECO:0000313" key="11">
    <source>
        <dbReference type="EMBL" id="AXR07721.1"/>
    </source>
</evidence>
<proteinExistence type="predicted"/>
<evidence type="ECO:0000259" key="10">
    <source>
        <dbReference type="PROSITE" id="PS50109"/>
    </source>
</evidence>
<gene>
    <name evidence="11" type="ORF">D0Y50_15965</name>
</gene>
<evidence type="ECO:0000256" key="9">
    <source>
        <dbReference type="SAM" id="Phobius"/>
    </source>
</evidence>
<sequence>MKAHYHYFITQPRLWWWVLCICILSFLAGFVQYEKNLEGQLEQLETEHINMLSSANSIFSRELGDLRNSTRLLASHLQDLITDTPEDGANVEAVFQRVGSILPKVSQIRWLALNGDEIFRVDFKGLDVTAVPPVSLQNKRNRPYFNRISQTLPGELMLSKINLNVENGDVVMPFEPTIRALIHSPANHPLGEGYLVVNFRLTALFSFLHGLNQPSTDLLVAYGQDSWLMHYDKSLEWSTSLNTRPANIAINTPNLWAYLSQAKAVSVKTFSNGDVFSANQTSIRYSEKDGDHERIYFIARTQSHVYAAMIEKALIPAGITAVLVFLLCCILLYREIALGLTLEKLTAALNREKDELANALRLQKQLQDELVETEKMASLGMLVAGVAHEMNTPLGAAVMSVSDIQTRLDTLRSEIAQGLKKSTLDNYLNSTAETTRLTLSNLQRASSLIKRFKRLAVDRSSEDCTQFNLYQCINDLLRAMQPQLKQHNINVEIQCSKTIYMNSFPGILSQILQNLINNCVHHAFDNVRNPAITIDAHADGNTIRLTVADNGQGISEEMVKTIFEPFITTNRKQGNTGLGLHLVHQWISQVMAGKIQVRTDTGTQFIMYLPVSVKTGEDD</sequence>
<accession>A0A346NQB4</accession>
<dbReference type="Pfam" id="PF02518">
    <property type="entry name" value="HATPase_c"/>
    <property type="match status" value="1"/>
</dbReference>
<keyword evidence="11" id="KW-0808">Transferase</keyword>
<evidence type="ECO:0000256" key="7">
    <source>
        <dbReference type="ARBA" id="ARBA00022989"/>
    </source>
</evidence>
<feature type="transmembrane region" description="Helical" evidence="9">
    <location>
        <begin position="14"/>
        <end position="33"/>
    </location>
</feature>
<dbReference type="EC" id="2.7.13.3" evidence="3"/>
<evidence type="ECO:0000256" key="2">
    <source>
        <dbReference type="ARBA" id="ARBA00004651"/>
    </source>
</evidence>
<dbReference type="PRINTS" id="PR00344">
    <property type="entry name" value="BCTRLSENSOR"/>
</dbReference>
<dbReference type="InterPro" id="IPR036097">
    <property type="entry name" value="HisK_dim/P_sf"/>
</dbReference>